<protein>
    <submittedName>
        <fullName evidence="4">YTH domain-containing protein 1-like</fullName>
    </submittedName>
</protein>
<evidence type="ECO:0000256" key="2">
    <source>
        <dbReference type="SAM" id="SignalP"/>
    </source>
</evidence>
<organism evidence="3 4">
    <name type="scientific">Dinoponera quadriceps</name>
    <name type="common">South American ant</name>
    <dbReference type="NCBI Taxonomy" id="609295"/>
    <lineage>
        <taxon>Eukaryota</taxon>
        <taxon>Metazoa</taxon>
        <taxon>Ecdysozoa</taxon>
        <taxon>Arthropoda</taxon>
        <taxon>Hexapoda</taxon>
        <taxon>Insecta</taxon>
        <taxon>Pterygota</taxon>
        <taxon>Neoptera</taxon>
        <taxon>Endopterygota</taxon>
        <taxon>Hymenoptera</taxon>
        <taxon>Apocrita</taxon>
        <taxon>Aculeata</taxon>
        <taxon>Formicoidea</taxon>
        <taxon>Formicidae</taxon>
        <taxon>Ponerinae</taxon>
        <taxon>Ponerini</taxon>
        <taxon>Dinoponera</taxon>
    </lineage>
</organism>
<dbReference type="GeneID" id="106748645"/>
<sequence length="234" mass="26955">MFMFAFLSTFLVLSRIRAVDDGPGRDSSATLASNIIVRSIRKHPSNMETAFYEGSLQLSRRHLLEYPRWIKQAYRSNDYVVRQRYRPRNRPDYGRSYRSAVNDEEEDEDEDEEEEDEGDEEDKVNDDETADEAVDETAEQADEEDQETVEDAGRTRVARSGYVPLVGKVDDCERQEVVTIRSTTEECEETSTETLQYYEYETEVKDSVSQVGGEFRKASTVKMLGASLFIFLLT</sequence>
<accession>A0A6P3XXM4</accession>
<dbReference type="Proteomes" id="UP000515204">
    <property type="component" value="Unplaced"/>
</dbReference>
<evidence type="ECO:0000256" key="1">
    <source>
        <dbReference type="SAM" id="MobiDB-lite"/>
    </source>
</evidence>
<feature type="region of interest" description="Disordered" evidence="1">
    <location>
        <begin position="91"/>
        <end position="155"/>
    </location>
</feature>
<keyword evidence="2" id="KW-0732">Signal</keyword>
<evidence type="ECO:0000313" key="4">
    <source>
        <dbReference type="RefSeq" id="XP_014482847.1"/>
    </source>
</evidence>
<dbReference type="KEGG" id="dqu:106748645"/>
<feature type="chain" id="PRO_5028021070" evidence="2">
    <location>
        <begin position="19"/>
        <end position="234"/>
    </location>
</feature>
<evidence type="ECO:0000313" key="3">
    <source>
        <dbReference type="Proteomes" id="UP000515204"/>
    </source>
</evidence>
<feature type="signal peptide" evidence="2">
    <location>
        <begin position="1"/>
        <end position="18"/>
    </location>
</feature>
<name>A0A6P3XXM4_DINQU</name>
<reference evidence="4" key="1">
    <citation type="submission" date="2025-08" db="UniProtKB">
        <authorList>
            <consortium name="RefSeq"/>
        </authorList>
    </citation>
    <scope>IDENTIFICATION</scope>
</reference>
<keyword evidence="3" id="KW-1185">Reference proteome</keyword>
<gene>
    <name evidence="4" type="primary">LOC106748645</name>
</gene>
<dbReference type="OrthoDB" id="7554693at2759"/>
<feature type="compositionally biased region" description="Acidic residues" evidence="1">
    <location>
        <begin position="102"/>
        <end position="150"/>
    </location>
</feature>
<proteinExistence type="predicted"/>
<dbReference type="RefSeq" id="XP_014482847.1">
    <property type="nucleotide sequence ID" value="XM_014627361.1"/>
</dbReference>
<dbReference type="AlphaFoldDB" id="A0A6P3XXM4"/>